<proteinExistence type="predicted"/>
<keyword evidence="5" id="KW-1185">Reference proteome</keyword>
<feature type="non-terminal residue" evidence="2">
    <location>
        <position position="1"/>
    </location>
</feature>
<dbReference type="AlphaFoldDB" id="A0A9P1C964"/>
<keyword evidence="1" id="KW-1133">Transmembrane helix</keyword>
<reference evidence="2" key="1">
    <citation type="submission" date="2022-10" db="EMBL/GenBank/DDBJ databases">
        <authorList>
            <person name="Chen Y."/>
            <person name="Dougan E. K."/>
            <person name="Chan C."/>
            <person name="Rhodes N."/>
            <person name="Thang M."/>
        </authorList>
    </citation>
    <scope>NUCLEOTIDE SEQUENCE</scope>
</reference>
<keyword evidence="4" id="KW-0547">Nucleotide-binding</keyword>
<dbReference type="Proteomes" id="UP001152797">
    <property type="component" value="Unassembled WGS sequence"/>
</dbReference>
<keyword evidence="1" id="KW-0472">Membrane</keyword>
<organism evidence="2">
    <name type="scientific">Cladocopium goreaui</name>
    <dbReference type="NCBI Taxonomy" id="2562237"/>
    <lineage>
        <taxon>Eukaryota</taxon>
        <taxon>Sar</taxon>
        <taxon>Alveolata</taxon>
        <taxon>Dinophyceae</taxon>
        <taxon>Suessiales</taxon>
        <taxon>Symbiodiniaceae</taxon>
        <taxon>Cladocopium</taxon>
    </lineage>
</organism>
<keyword evidence="4" id="KW-0378">Hydrolase</keyword>
<dbReference type="EMBL" id="CAMXCT010001154">
    <property type="protein sequence ID" value="CAI3987314.1"/>
    <property type="molecule type" value="Genomic_DNA"/>
</dbReference>
<keyword evidence="4" id="KW-0347">Helicase</keyword>
<dbReference type="GO" id="GO:0004386">
    <property type="term" value="F:helicase activity"/>
    <property type="evidence" value="ECO:0007669"/>
    <property type="project" value="UniProtKB-KW"/>
</dbReference>
<protein>
    <submittedName>
        <fullName evidence="4">ATP-dependent RNA helicase DDX5</fullName>
    </submittedName>
</protein>
<dbReference type="EMBL" id="CAMXCT020001154">
    <property type="protein sequence ID" value="CAL1140689.1"/>
    <property type="molecule type" value="Genomic_DNA"/>
</dbReference>
<evidence type="ECO:0000313" key="4">
    <source>
        <dbReference type="EMBL" id="CAL4774626.1"/>
    </source>
</evidence>
<name>A0A9P1C964_9DINO</name>
<gene>
    <name evidence="2" type="ORF">C1SCF055_LOCUS14597</name>
</gene>
<dbReference type="EMBL" id="CAMXCT030001154">
    <property type="protein sequence ID" value="CAL4774626.1"/>
    <property type="molecule type" value="Genomic_DNA"/>
</dbReference>
<reference evidence="3" key="2">
    <citation type="submission" date="2024-04" db="EMBL/GenBank/DDBJ databases">
        <authorList>
            <person name="Chen Y."/>
            <person name="Shah S."/>
            <person name="Dougan E. K."/>
            <person name="Thang M."/>
            <person name="Chan C."/>
        </authorList>
    </citation>
    <scope>NUCLEOTIDE SEQUENCE [LARGE SCALE GENOMIC DNA]</scope>
</reference>
<evidence type="ECO:0000313" key="3">
    <source>
        <dbReference type="EMBL" id="CAL1140689.1"/>
    </source>
</evidence>
<evidence type="ECO:0000313" key="2">
    <source>
        <dbReference type="EMBL" id="CAI3987314.1"/>
    </source>
</evidence>
<comment type="caution">
    <text evidence="2">The sequence shown here is derived from an EMBL/GenBank/DDBJ whole genome shotgun (WGS) entry which is preliminary data.</text>
</comment>
<accession>A0A9P1C964</accession>
<sequence length="173" mass="19139">MSAMIYDFLPFPKLSLPKRVIIENRMLNVIYYLCHIPIVAYSVVFFIMNMAYTEEVPNNPFTLIELDPVNAKPFMTYQLNNDPSQQIINFCADGDAGTFAVDCSLSADAAICEEMFGSLLMMPFTLTVDFFCSMMCGPSQNNGNPKCFLPPTALIAKGSQEVDLLVGTTIDSG</sequence>
<evidence type="ECO:0000313" key="5">
    <source>
        <dbReference type="Proteomes" id="UP001152797"/>
    </source>
</evidence>
<feature type="transmembrane region" description="Helical" evidence="1">
    <location>
        <begin position="29"/>
        <end position="52"/>
    </location>
</feature>
<evidence type="ECO:0000256" key="1">
    <source>
        <dbReference type="SAM" id="Phobius"/>
    </source>
</evidence>
<keyword evidence="4" id="KW-0067">ATP-binding</keyword>
<keyword evidence="1" id="KW-0812">Transmembrane</keyword>